<feature type="region of interest" description="Disordered" evidence="1">
    <location>
        <begin position="476"/>
        <end position="507"/>
    </location>
</feature>
<feature type="compositionally biased region" description="Polar residues" evidence="1">
    <location>
        <begin position="480"/>
        <end position="489"/>
    </location>
</feature>
<feature type="transmembrane region" description="Helical" evidence="2">
    <location>
        <begin position="209"/>
        <end position="236"/>
    </location>
</feature>
<feature type="compositionally biased region" description="Basic and acidic residues" evidence="1">
    <location>
        <begin position="409"/>
        <end position="422"/>
    </location>
</feature>
<dbReference type="GO" id="GO:0005886">
    <property type="term" value="C:plasma membrane"/>
    <property type="evidence" value="ECO:0007669"/>
    <property type="project" value="TreeGrafter"/>
</dbReference>
<dbReference type="GO" id="GO:0005227">
    <property type="term" value="F:calcium-activated cation channel activity"/>
    <property type="evidence" value="ECO:0007669"/>
    <property type="project" value="InterPro"/>
</dbReference>
<feature type="region of interest" description="Disordered" evidence="1">
    <location>
        <begin position="289"/>
        <end position="308"/>
    </location>
</feature>
<evidence type="ECO:0000259" key="3">
    <source>
        <dbReference type="Pfam" id="PF02714"/>
    </source>
</evidence>
<sequence>MVLREIGRHFTTNFHRTEFRENLSFTQAYWITKVLVVNLILFISLFFLTTPTVIVSSVFLLEVTNMVEKLVSDIQALVTTWAESDDNNKVWECIVLPDAAAFFVNYVVTSAFIGTALELVRFPDLLNYTTRMALARSAAEVAGVRRRIQWDFQYGVEYAWMLVIVALVMTYAVILPIITVAGLFYIMLKYFVDRHNIYYVYRPSKISHTIHVQALTLFILSVILLQCMITIFMMVWRGWDTLTIFSFTFGILSMIFFVTNVMFNLCQGISPFLFDTRSRELPEEVTPSHYVPTYPTSGGTPGRGGSRERSLVTSAVGSYLPEVLLSETQLNFKPRTTTWNEDFLADSLNRNYGATLMQRPVSDVIDLDQTHFGITPSSANLADIVLPEAEENGGSESRGVSLPRSLASAHRDSAERRVRDVMAEDFSSDEEGETFAGGHPHTGKKGDTVKLLQSWSSSPSTVTRFQLPSALIRSARRTTGKLQSPSLLSPRQKKKALVTHHRQPWTS</sequence>
<dbReference type="PANTHER" id="PTHR13018">
    <property type="entry name" value="PROBABLE MEMBRANE PROTEIN DUF221-RELATED"/>
    <property type="match status" value="1"/>
</dbReference>
<proteinExistence type="predicted"/>
<gene>
    <name evidence="4" type="ORF">CTOB1V02_LOCUS4463</name>
</gene>
<feature type="transmembrane region" description="Helical" evidence="2">
    <location>
        <begin position="35"/>
        <end position="61"/>
    </location>
</feature>
<feature type="domain" description="CSC1/OSCA1-like 7TM region" evidence="3">
    <location>
        <begin position="75"/>
        <end position="229"/>
    </location>
</feature>
<feature type="transmembrane region" description="Helical" evidence="2">
    <location>
        <begin position="242"/>
        <end position="263"/>
    </location>
</feature>
<feature type="transmembrane region" description="Helical" evidence="2">
    <location>
        <begin position="158"/>
        <end position="188"/>
    </location>
</feature>
<dbReference type="OrthoDB" id="1689567at2759"/>
<protein>
    <recommendedName>
        <fullName evidence="3">CSC1/OSCA1-like 7TM region domain-containing protein</fullName>
    </recommendedName>
</protein>
<feature type="compositionally biased region" description="Basic residues" evidence="1">
    <location>
        <begin position="491"/>
        <end position="507"/>
    </location>
</feature>
<organism evidence="4">
    <name type="scientific">Cyprideis torosa</name>
    <dbReference type="NCBI Taxonomy" id="163714"/>
    <lineage>
        <taxon>Eukaryota</taxon>
        <taxon>Metazoa</taxon>
        <taxon>Ecdysozoa</taxon>
        <taxon>Arthropoda</taxon>
        <taxon>Crustacea</taxon>
        <taxon>Oligostraca</taxon>
        <taxon>Ostracoda</taxon>
        <taxon>Podocopa</taxon>
        <taxon>Podocopida</taxon>
        <taxon>Cytherocopina</taxon>
        <taxon>Cytheroidea</taxon>
        <taxon>Cytherideidae</taxon>
        <taxon>Cyprideis</taxon>
    </lineage>
</organism>
<reference evidence="4" key="1">
    <citation type="submission" date="2020-11" db="EMBL/GenBank/DDBJ databases">
        <authorList>
            <person name="Tran Van P."/>
        </authorList>
    </citation>
    <scope>NUCLEOTIDE SEQUENCE</scope>
</reference>
<accession>A0A7R8W7T6</accession>
<name>A0A7R8W7T6_9CRUS</name>
<evidence type="ECO:0000256" key="1">
    <source>
        <dbReference type="SAM" id="MobiDB-lite"/>
    </source>
</evidence>
<feature type="region of interest" description="Disordered" evidence="1">
    <location>
        <begin position="390"/>
        <end position="446"/>
    </location>
</feature>
<dbReference type="InterPro" id="IPR045122">
    <property type="entry name" value="Csc1-like"/>
</dbReference>
<evidence type="ECO:0000313" key="4">
    <source>
        <dbReference type="EMBL" id="CAD7226545.1"/>
    </source>
</evidence>
<dbReference type="PANTHER" id="PTHR13018:SF5">
    <property type="entry name" value="RE44586P"/>
    <property type="match status" value="1"/>
</dbReference>
<keyword evidence="2" id="KW-0472">Membrane</keyword>
<dbReference type="EMBL" id="OB660857">
    <property type="protein sequence ID" value="CAD7226545.1"/>
    <property type="molecule type" value="Genomic_DNA"/>
</dbReference>
<keyword evidence="2" id="KW-1133">Transmembrane helix</keyword>
<keyword evidence="2" id="KW-0812">Transmembrane</keyword>
<dbReference type="AlphaFoldDB" id="A0A7R8W7T6"/>
<evidence type="ECO:0000256" key="2">
    <source>
        <dbReference type="SAM" id="Phobius"/>
    </source>
</evidence>
<dbReference type="InterPro" id="IPR003864">
    <property type="entry name" value="CSC1/OSCA1-like_7TM"/>
</dbReference>
<dbReference type="Pfam" id="PF02714">
    <property type="entry name" value="RSN1_7TM"/>
    <property type="match status" value="1"/>
</dbReference>